<organism evidence="7 8">
    <name type="scientific">Hyalangium minutum</name>
    <dbReference type="NCBI Taxonomy" id="394096"/>
    <lineage>
        <taxon>Bacteria</taxon>
        <taxon>Pseudomonadati</taxon>
        <taxon>Myxococcota</taxon>
        <taxon>Myxococcia</taxon>
        <taxon>Myxococcales</taxon>
        <taxon>Cystobacterineae</taxon>
        <taxon>Archangiaceae</taxon>
        <taxon>Hyalangium</taxon>
    </lineage>
</organism>
<gene>
    <name evidence="7" type="ORF">DB31_4211</name>
</gene>
<evidence type="ECO:0000256" key="3">
    <source>
        <dbReference type="ARBA" id="ARBA00022777"/>
    </source>
</evidence>
<keyword evidence="1" id="KW-0808">Transferase</keyword>
<evidence type="ECO:0000313" key="8">
    <source>
        <dbReference type="Proteomes" id="UP000028725"/>
    </source>
</evidence>
<proteinExistence type="predicted"/>
<dbReference type="SMART" id="SM00220">
    <property type="entry name" value="S_TKc"/>
    <property type="match status" value="1"/>
</dbReference>
<protein>
    <recommendedName>
        <fullName evidence="6">Protein kinase domain-containing protein</fullName>
    </recommendedName>
</protein>
<keyword evidence="8" id="KW-1185">Reference proteome</keyword>
<feature type="domain" description="Protein kinase" evidence="6">
    <location>
        <begin position="1"/>
        <end position="285"/>
    </location>
</feature>
<feature type="region of interest" description="Disordered" evidence="5">
    <location>
        <begin position="257"/>
        <end position="284"/>
    </location>
</feature>
<dbReference type="PANTHER" id="PTHR43289">
    <property type="entry name" value="MITOGEN-ACTIVATED PROTEIN KINASE KINASE KINASE 20-RELATED"/>
    <property type="match status" value="1"/>
</dbReference>
<dbReference type="Pfam" id="PF00069">
    <property type="entry name" value="Pkinase"/>
    <property type="match status" value="1"/>
</dbReference>
<accession>A0A085W342</accession>
<dbReference type="Proteomes" id="UP000028725">
    <property type="component" value="Unassembled WGS sequence"/>
</dbReference>
<dbReference type="Gene3D" id="1.10.510.10">
    <property type="entry name" value="Transferase(Phosphotransferase) domain 1"/>
    <property type="match status" value="1"/>
</dbReference>
<dbReference type="InterPro" id="IPR000719">
    <property type="entry name" value="Prot_kinase_dom"/>
</dbReference>
<dbReference type="InterPro" id="IPR011009">
    <property type="entry name" value="Kinase-like_dom_sf"/>
</dbReference>
<keyword evidence="2" id="KW-0547">Nucleotide-binding</keyword>
<dbReference type="AlphaFoldDB" id="A0A085W342"/>
<dbReference type="STRING" id="394096.DB31_4211"/>
<dbReference type="SUPFAM" id="SSF56112">
    <property type="entry name" value="Protein kinase-like (PK-like)"/>
    <property type="match status" value="1"/>
</dbReference>
<dbReference type="PROSITE" id="PS50011">
    <property type="entry name" value="PROTEIN_KINASE_DOM"/>
    <property type="match status" value="1"/>
</dbReference>
<sequence>MVAWRGQGTYGTVYRVVREGDVQALPFALKMALHARDRRFEREVELLSRIQHPNVPRLCGHGEWECALGVFPYVVMEWVEGVALYDWSSQRNITSRQALELMAQLAGALAAMQEAGGVHRDVKGDNVLVRLADGRPFLMDFGSGAVEGAEVLTREILPPGTEAYRSPEAWAYHRFNVFQLRAHYEARASDDLFALGVTAYRLVTDEYPPPTQPEEEGAEVWRWDGKGPRPPSALNPQVCDALDALILQLLAVSPSKRFNGDPRKAAEAAERAAREAGPKADEPLFAWEAQPAAERRSGEGPVGQRLGHRLRMRDVEVVRRAKERDAGAKAERERQQEQDQRRALAPTEKPGGRFPVQRLFGAVTALALLLFIALDWHPGATRQQELAALTQIQPGQQPEGVDGGPSGLGDGFASVAPKEEIPPYGPGGFSADVPKTPLAGQRRAPCKSGQIEILGGCWYEAPARVRPPCSEGTYEWEGLCYMPIFISGQRGPTSEDP</sequence>
<dbReference type="PANTHER" id="PTHR43289:SF6">
    <property type="entry name" value="SERINE_THREONINE-PROTEIN KINASE NEKL-3"/>
    <property type="match status" value="1"/>
</dbReference>
<evidence type="ECO:0000256" key="4">
    <source>
        <dbReference type="ARBA" id="ARBA00022840"/>
    </source>
</evidence>
<dbReference type="EMBL" id="JMCB01000023">
    <property type="protein sequence ID" value="KFE62105.1"/>
    <property type="molecule type" value="Genomic_DNA"/>
</dbReference>
<feature type="compositionally biased region" description="Basic and acidic residues" evidence="5">
    <location>
        <begin position="258"/>
        <end position="282"/>
    </location>
</feature>
<evidence type="ECO:0000313" key="7">
    <source>
        <dbReference type="EMBL" id="KFE62105.1"/>
    </source>
</evidence>
<feature type="region of interest" description="Disordered" evidence="5">
    <location>
        <begin position="317"/>
        <end position="353"/>
    </location>
</feature>
<dbReference type="GO" id="GO:0004674">
    <property type="term" value="F:protein serine/threonine kinase activity"/>
    <property type="evidence" value="ECO:0007669"/>
    <property type="project" value="TreeGrafter"/>
</dbReference>
<dbReference type="CDD" id="cd14014">
    <property type="entry name" value="STKc_PknB_like"/>
    <property type="match status" value="1"/>
</dbReference>
<evidence type="ECO:0000256" key="1">
    <source>
        <dbReference type="ARBA" id="ARBA00022679"/>
    </source>
</evidence>
<dbReference type="GO" id="GO:0005524">
    <property type="term" value="F:ATP binding"/>
    <property type="evidence" value="ECO:0007669"/>
    <property type="project" value="UniProtKB-KW"/>
</dbReference>
<keyword evidence="3" id="KW-0418">Kinase</keyword>
<feature type="compositionally biased region" description="Basic and acidic residues" evidence="5">
    <location>
        <begin position="317"/>
        <end position="342"/>
    </location>
</feature>
<dbReference type="Gene3D" id="3.30.200.20">
    <property type="entry name" value="Phosphorylase Kinase, domain 1"/>
    <property type="match status" value="1"/>
</dbReference>
<reference evidence="7 8" key="1">
    <citation type="submission" date="2014-04" db="EMBL/GenBank/DDBJ databases">
        <title>Genome assembly of Hyalangium minutum DSM 14724.</title>
        <authorList>
            <person name="Sharma G."/>
            <person name="Subramanian S."/>
        </authorList>
    </citation>
    <scope>NUCLEOTIDE SEQUENCE [LARGE SCALE GENOMIC DNA]</scope>
    <source>
        <strain evidence="7 8">DSM 14724</strain>
    </source>
</reference>
<keyword evidence="4" id="KW-0067">ATP-binding</keyword>
<name>A0A085W342_9BACT</name>
<evidence type="ECO:0000259" key="6">
    <source>
        <dbReference type="PROSITE" id="PS50011"/>
    </source>
</evidence>
<evidence type="ECO:0000256" key="2">
    <source>
        <dbReference type="ARBA" id="ARBA00022741"/>
    </source>
</evidence>
<comment type="caution">
    <text evidence="7">The sequence shown here is derived from an EMBL/GenBank/DDBJ whole genome shotgun (WGS) entry which is preliminary data.</text>
</comment>
<evidence type="ECO:0000256" key="5">
    <source>
        <dbReference type="SAM" id="MobiDB-lite"/>
    </source>
</evidence>